<feature type="transmembrane region" description="Helical" evidence="1">
    <location>
        <begin position="83"/>
        <end position="102"/>
    </location>
</feature>
<evidence type="ECO:0000256" key="1">
    <source>
        <dbReference type="SAM" id="Phobius"/>
    </source>
</evidence>
<dbReference type="AlphaFoldDB" id="A0A8K1N7E0"/>
<accession>A0A8K1N7E0</accession>
<proteinExistence type="predicted"/>
<keyword evidence="1" id="KW-0812">Transmembrane</keyword>
<keyword evidence="1" id="KW-0472">Membrane</keyword>
<keyword evidence="2" id="KW-0496">Mitochondrion</keyword>
<feature type="transmembrane region" description="Helical" evidence="1">
    <location>
        <begin position="241"/>
        <end position="261"/>
    </location>
</feature>
<protein>
    <submittedName>
        <fullName evidence="2">NADH dehydrogenase subunit 2</fullName>
    </submittedName>
</protein>
<feature type="transmembrane region" description="Helical" evidence="1">
    <location>
        <begin position="215"/>
        <end position="235"/>
    </location>
</feature>
<feature type="transmembrane region" description="Helical" evidence="1">
    <location>
        <begin position="189"/>
        <end position="208"/>
    </location>
</feature>
<feature type="transmembrane region" description="Helical" evidence="1">
    <location>
        <begin position="109"/>
        <end position="132"/>
    </location>
</feature>
<feature type="transmembrane region" description="Helical" evidence="1">
    <location>
        <begin position="138"/>
        <end position="157"/>
    </location>
</feature>
<sequence>MRGYLVCFLSIVGVVFFSFCLFFSSNLSFFWLFLELGTLCLIPCFFIGGGMQGLSSLFSYLVVSSVSSSFIVCGILFQGLFVFMLVGLLIKFGVFPFFGWVYKVITGSNWWVVWGFSTMLKSPFLFFCYFMSSGEVMLVNYLCCLTFLVCSLFFWLYSLNWLFCWSHMMLVSSGSLVAMAFVLSYDTLLFLFLVYIFWGTCVILFFGYVGRGMSLSTVGLCFVFSVLVVSWPLSLAVFYKLLMGSCIFACSFVVFFGWVVYTVSEQFYLLKFLMGVEIPKSLSGVLSVV</sequence>
<dbReference type="EMBL" id="MW698822">
    <property type="protein sequence ID" value="UCU06566.1"/>
    <property type="molecule type" value="Genomic_DNA"/>
</dbReference>
<organism evidence="2">
    <name type="scientific">Diplodiscus nigromaculati</name>
    <dbReference type="NCBI Taxonomy" id="2883856"/>
    <lineage>
        <taxon>Eukaryota</taxon>
        <taxon>Metazoa</taxon>
        <taxon>Spiralia</taxon>
        <taxon>Lophotrochozoa</taxon>
        <taxon>Platyhelminthes</taxon>
        <taxon>Trematoda</taxon>
        <taxon>Digenea</taxon>
        <taxon>Plagiorchiida</taxon>
        <taxon>Pronocephalata</taxon>
        <taxon>Paramphistomoidea</taxon>
        <taxon>Diplodiscidae</taxon>
        <taxon>Diplodiscus</taxon>
    </lineage>
</organism>
<feature type="transmembrane region" description="Helical" evidence="1">
    <location>
        <begin position="57"/>
        <end position="77"/>
    </location>
</feature>
<reference evidence="2" key="1">
    <citation type="submission" date="2021-03" db="EMBL/GenBank/DDBJ databases">
        <authorList>
            <person name="Li Z.-X."/>
            <person name="Fan L.-X."/>
        </authorList>
    </citation>
    <scope>NUCLEOTIDE SEQUENCE</scope>
</reference>
<feature type="transmembrane region" description="Helical" evidence="1">
    <location>
        <begin position="164"/>
        <end position="183"/>
    </location>
</feature>
<name>A0A8K1N7E0_9TREM</name>
<feature type="transmembrane region" description="Helical" evidence="1">
    <location>
        <begin position="5"/>
        <end position="24"/>
    </location>
</feature>
<feature type="transmembrane region" description="Helical" evidence="1">
    <location>
        <begin position="30"/>
        <end position="50"/>
    </location>
</feature>
<gene>
    <name evidence="2" type="primary">nad2</name>
</gene>
<keyword evidence="1" id="KW-1133">Transmembrane helix</keyword>
<geneLocation type="mitochondrion" evidence="2"/>
<evidence type="ECO:0000313" key="2">
    <source>
        <dbReference type="EMBL" id="UCU06566.1"/>
    </source>
</evidence>